<proteinExistence type="predicted"/>
<dbReference type="Proteomes" id="UP001357973">
    <property type="component" value="Chromosome"/>
</dbReference>
<accession>A0ABN6ZGH3</accession>
<protein>
    <submittedName>
        <fullName evidence="1">Uncharacterized protein</fullName>
    </submittedName>
</protein>
<gene>
    <name evidence="1" type="ORF">B19861_06820</name>
</gene>
<organism evidence="1 2">
    <name type="scientific">Bifidobacterium adolescentis</name>
    <dbReference type="NCBI Taxonomy" id="1680"/>
    <lineage>
        <taxon>Bacteria</taxon>
        <taxon>Bacillati</taxon>
        <taxon>Actinomycetota</taxon>
        <taxon>Actinomycetes</taxon>
        <taxon>Bifidobacteriales</taxon>
        <taxon>Bifidobacteriaceae</taxon>
        <taxon>Bifidobacterium</taxon>
    </lineage>
</organism>
<evidence type="ECO:0000313" key="2">
    <source>
        <dbReference type="Proteomes" id="UP001357973"/>
    </source>
</evidence>
<reference evidence="1 2" key="1">
    <citation type="submission" date="2023-06" db="EMBL/GenBank/DDBJ databases">
        <title>Complete Genome Sequences of Bifidobacterium faecale strain JCM19861T was isolated from human faeces by Jung-Hye Choi et al. (2014).</title>
        <authorList>
            <person name="Okuhama S."/>
            <person name="Takahashi H."/>
            <person name="Imaizumi K."/>
            <person name="Nakayama S."/>
            <person name="Ogata Y."/>
            <person name="Suda W."/>
        </authorList>
    </citation>
    <scope>NUCLEOTIDE SEQUENCE [LARGE SCALE GENOMIC DNA]</scope>
    <source>
        <strain evidence="1 2">JCM 19861</strain>
    </source>
</reference>
<name>A0ABN6ZGH3_BIFAD</name>
<sequence length="109" mass="12425">MSIMLDEAQAYENSRDYDCCQIIEGAYTVGDAVYEAYCDGREALPTNAEIEAVAKRLCWNSYEWDGIDSYAAKDEDDAWDYAGEIPGFQEEYIRHAKEMLEIARKAVSE</sequence>
<evidence type="ECO:0000313" key="1">
    <source>
        <dbReference type="EMBL" id="BEK82740.1"/>
    </source>
</evidence>
<dbReference type="EMBL" id="AP028457">
    <property type="protein sequence ID" value="BEK82740.1"/>
    <property type="molecule type" value="Genomic_DNA"/>
</dbReference>
<keyword evidence="2" id="KW-1185">Reference proteome</keyword>